<accession>A0A9X0DB99</accession>
<reference evidence="1" key="1">
    <citation type="submission" date="2023-01" db="EMBL/GenBank/DDBJ databases">
        <title>Genome assembly of the deep-sea coral Lophelia pertusa.</title>
        <authorList>
            <person name="Herrera S."/>
            <person name="Cordes E."/>
        </authorList>
    </citation>
    <scope>NUCLEOTIDE SEQUENCE</scope>
    <source>
        <strain evidence="1">USNM1676648</strain>
        <tissue evidence="1">Polyp</tissue>
    </source>
</reference>
<keyword evidence="2" id="KW-1185">Reference proteome</keyword>
<name>A0A9X0DB99_9CNID</name>
<organism evidence="1 2">
    <name type="scientific">Desmophyllum pertusum</name>
    <dbReference type="NCBI Taxonomy" id="174260"/>
    <lineage>
        <taxon>Eukaryota</taxon>
        <taxon>Metazoa</taxon>
        <taxon>Cnidaria</taxon>
        <taxon>Anthozoa</taxon>
        <taxon>Hexacorallia</taxon>
        <taxon>Scleractinia</taxon>
        <taxon>Caryophylliina</taxon>
        <taxon>Caryophylliidae</taxon>
        <taxon>Desmophyllum</taxon>
    </lineage>
</organism>
<evidence type="ECO:0000313" key="2">
    <source>
        <dbReference type="Proteomes" id="UP001163046"/>
    </source>
</evidence>
<protein>
    <submittedName>
        <fullName evidence="1">Uncharacterized protein</fullName>
    </submittedName>
</protein>
<evidence type="ECO:0000313" key="1">
    <source>
        <dbReference type="EMBL" id="KAJ7393645.1"/>
    </source>
</evidence>
<dbReference type="EMBL" id="MU825397">
    <property type="protein sequence ID" value="KAJ7393645.1"/>
    <property type="molecule type" value="Genomic_DNA"/>
</dbReference>
<gene>
    <name evidence="1" type="ORF">OS493_003301</name>
</gene>
<proteinExistence type="predicted"/>
<dbReference type="Proteomes" id="UP001163046">
    <property type="component" value="Unassembled WGS sequence"/>
</dbReference>
<sequence>MTALSRSTRARLATRIFGTVRNDLNRARTARTKPLPNTEAEKTARILAAIAVTMFLEAIARNGNGPREMQEELWIMLE</sequence>
<dbReference type="AlphaFoldDB" id="A0A9X0DB99"/>
<comment type="caution">
    <text evidence="1">The sequence shown here is derived from an EMBL/GenBank/DDBJ whole genome shotgun (WGS) entry which is preliminary data.</text>
</comment>